<keyword evidence="1" id="KW-0472">Membrane</keyword>
<dbReference type="InterPro" id="IPR025441">
    <property type="entry name" value="DUF4181"/>
</dbReference>
<gene>
    <name evidence="2" type="ORF">CN596_03170</name>
    <name evidence="3" type="ORF">COF62_16890</name>
    <name evidence="4" type="ORF">GPA05_13620</name>
</gene>
<evidence type="ECO:0000256" key="1">
    <source>
        <dbReference type="SAM" id="Phobius"/>
    </source>
</evidence>
<protein>
    <submittedName>
        <fullName evidence="3">DUF4181 domain-containing protein</fullName>
    </submittedName>
</protein>
<dbReference type="Pfam" id="PF13789">
    <property type="entry name" value="DUF4181"/>
    <property type="match status" value="1"/>
</dbReference>
<reference evidence="4 7" key="3">
    <citation type="submission" date="2019-12" db="EMBL/GenBank/DDBJ databases">
        <title>Bacillus toyonensis BV-17 genome.</title>
        <authorList>
            <person name="Chen J."/>
        </authorList>
    </citation>
    <scope>NUCLEOTIDE SEQUENCE [LARGE SCALE GENOMIC DNA]</scope>
    <source>
        <strain evidence="4 7">BV-17</strain>
    </source>
</reference>
<name>A0A1V6LDW9_9BACI</name>
<proteinExistence type="predicted"/>
<dbReference type="EMBL" id="NUSY01000024">
    <property type="protein sequence ID" value="PHE11104.1"/>
    <property type="molecule type" value="Genomic_DNA"/>
</dbReference>
<feature type="transmembrane region" description="Helical" evidence="1">
    <location>
        <begin position="6"/>
        <end position="24"/>
    </location>
</feature>
<evidence type="ECO:0000313" key="6">
    <source>
        <dbReference type="Proteomes" id="UP000224044"/>
    </source>
</evidence>
<dbReference type="Proteomes" id="UP000220934">
    <property type="component" value="Unassembled WGS sequence"/>
</dbReference>
<evidence type="ECO:0000313" key="4">
    <source>
        <dbReference type="EMBL" id="QHA18010.1"/>
    </source>
</evidence>
<dbReference type="Proteomes" id="UP000440820">
    <property type="component" value="Chromosome"/>
</dbReference>
<keyword evidence="1" id="KW-0812">Transmembrane</keyword>
<dbReference type="RefSeq" id="WP_000528453.1">
    <property type="nucleotide sequence ID" value="NZ_CP036014.1"/>
</dbReference>
<sequence length="127" mass="15058">MGNSTIWIIVISMIIGGYFLEKFLRRKLNMPKGNVWIYKHVNSLHVKLEIGLFIVYLILSFIYLFKAENANIGIVVLIYFGAISLLRVWMEWKYNRETKEYILSIIGFFAFVFMVSMLFYFDPLSTY</sequence>
<feature type="transmembrane region" description="Helical" evidence="1">
    <location>
        <begin position="101"/>
        <end position="121"/>
    </location>
</feature>
<keyword evidence="7" id="KW-1185">Reference proteome</keyword>
<evidence type="ECO:0000313" key="2">
    <source>
        <dbReference type="EMBL" id="PEN57891.1"/>
    </source>
</evidence>
<feature type="transmembrane region" description="Helical" evidence="1">
    <location>
        <begin position="44"/>
        <end position="64"/>
    </location>
</feature>
<dbReference type="GeneID" id="64184073"/>
<dbReference type="EMBL" id="NUAJ01000004">
    <property type="protein sequence ID" value="PEN57891.1"/>
    <property type="molecule type" value="Genomic_DNA"/>
</dbReference>
<organism evidence="3 6">
    <name type="scientific">Bacillus toyonensis</name>
    <dbReference type="NCBI Taxonomy" id="155322"/>
    <lineage>
        <taxon>Bacteria</taxon>
        <taxon>Bacillati</taxon>
        <taxon>Bacillota</taxon>
        <taxon>Bacilli</taxon>
        <taxon>Bacillales</taxon>
        <taxon>Bacillaceae</taxon>
        <taxon>Bacillus</taxon>
        <taxon>Bacillus cereus group</taxon>
    </lineage>
</organism>
<evidence type="ECO:0000313" key="3">
    <source>
        <dbReference type="EMBL" id="PHE11104.1"/>
    </source>
</evidence>
<evidence type="ECO:0000313" key="7">
    <source>
        <dbReference type="Proteomes" id="UP000440820"/>
    </source>
</evidence>
<dbReference type="Proteomes" id="UP000224044">
    <property type="component" value="Unassembled WGS sequence"/>
</dbReference>
<reference evidence="2 5" key="1">
    <citation type="submission" date="2017-09" db="EMBL/GenBank/DDBJ databases">
        <title>Large-scale bioinformatics analysis of Bacillus genomes uncovers conserved roles of natural products in bacterial physiology.</title>
        <authorList>
            <consortium name="Agbiome Team Llc"/>
            <person name="Bleich R.M."/>
            <person name="Kirk G.J."/>
            <person name="Santa Maria K.C."/>
            <person name="Allen S.E."/>
            <person name="Farag S."/>
            <person name="Shank E.A."/>
            <person name="Bowers A."/>
        </authorList>
    </citation>
    <scope>NUCLEOTIDE SEQUENCE [LARGE SCALE GENOMIC DNA]</scope>
    <source>
        <strain evidence="2 5">AFS027958</strain>
    </source>
</reference>
<dbReference type="AlphaFoldDB" id="A0A1V6LDW9"/>
<reference evidence="3 6" key="2">
    <citation type="submission" date="2017-09" db="EMBL/GenBank/DDBJ databases">
        <title>Large-scale bioinformatics analysis of Bacillus genomes uncovers conserved roles of natural products in bacterial physiology.</title>
        <authorList>
            <consortium name="Agbiome Team Llc"/>
            <person name="Bleich R.M."/>
            <person name="Grubbs K.J."/>
            <person name="Santa Maria K.C."/>
            <person name="Allen S.E."/>
            <person name="Farag S."/>
            <person name="Shank E.A."/>
            <person name="Bowers A."/>
        </authorList>
    </citation>
    <scope>NUCLEOTIDE SEQUENCE [LARGE SCALE GENOMIC DNA]</scope>
    <source>
        <strain evidence="3 6">AFS042148</strain>
    </source>
</reference>
<dbReference type="EMBL" id="CP047044">
    <property type="protein sequence ID" value="QHA18010.1"/>
    <property type="molecule type" value="Genomic_DNA"/>
</dbReference>
<accession>A0A1V6LDW9</accession>
<evidence type="ECO:0000313" key="5">
    <source>
        <dbReference type="Proteomes" id="UP000220934"/>
    </source>
</evidence>
<accession>A0A1D3PIG5</accession>
<keyword evidence="1" id="KW-1133">Transmembrane helix</keyword>
<feature type="transmembrane region" description="Helical" evidence="1">
    <location>
        <begin position="70"/>
        <end position="89"/>
    </location>
</feature>